<reference evidence="2 3" key="1">
    <citation type="submission" date="2016-09" db="EMBL/GenBank/DDBJ databases">
        <title>Streptomyces rubrolavendulae MJM4426 Genome sequencing and assembly.</title>
        <authorList>
            <person name="Kim J.-G."/>
        </authorList>
    </citation>
    <scope>NUCLEOTIDE SEQUENCE [LARGE SCALE GENOMIC DNA]</scope>
    <source>
        <strain evidence="2 3">MJM4426</strain>
    </source>
</reference>
<organism evidence="2 3">
    <name type="scientific">Streptomyces rubrolavendulae</name>
    <dbReference type="NCBI Taxonomy" id="285473"/>
    <lineage>
        <taxon>Bacteria</taxon>
        <taxon>Bacillati</taxon>
        <taxon>Actinomycetota</taxon>
        <taxon>Actinomycetes</taxon>
        <taxon>Kitasatosporales</taxon>
        <taxon>Streptomycetaceae</taxon>
        <taxon>Streptomyces</taxon>
    </lineage>
</organism>
<feature type="transmembrane region" description="Helical" evidence="1">
    <location>
        <begin position="12"/>
        <end position="32"/>
    </location>
</feature>
<gene>
    <name evidence="2" type="ORF">A4G23_03334</name>
</gene>
<keyword evidence="1" id="KW-0472">Membrane</keyword>
<evidence type="ECO:0000313" key="3">
    <source>
        <dbReference type="Proteomes" id="UP000095349"/>
    </source>
</evidence>
<evidence type="ECO:0008006" key="4">
    <source>
        <dbReference type="Google" id="ProtNLM"/>
    </source>
</evidence>
<protein>
    <recommendedName>
        <fullName evidence="4">DUF3592 domain-containing protein</fullName>
    </recommendedName>
</protein>
<feature type="transmembrane region" description="Helical" evidence="1">
    <location>
        <begin position="118"/>
        <end position="140"/>
    </location>
</feature>
<dbReference type="STRING" id="285473.A4G23_03334"/>
<dbReference type="Proteomes" id="UP000095349">
    <property type="component" value="Chromosome"/>
</dbReference>
<dbReference type="EMBL" id="CP017316">
    <property type="protein sequence ID" value="AOT60459.1"/>
    <property type="molecule type" value="Genomic_DNA"/>
</dbReference>
<name>A0A1D8G4U5_9ACTN</name>
<keyword evidence="1" id="KW-0812">Transmembrane</keyword>
<dbReference type="AlphaFoldDB" id="A0A1D8G4U5"/>
<dbReference type="KEGG" id="srn:A4G23_03334"/>
<keyword evidence="3" id="KW-1185">Reference proteome</keyword>
<proteinExistence type="predicted"/>
<keyword evidence="1" id="KW-1133">Transmembrane helix</keyword>
<evidence type="ECO:0000256" key="1">
    <source>
        <dbReference type="SAM" id="Phobius"/>
    </source>
</evidence>
<evidence type="ECO:0000313" key="2">
    <source>
        <dbReference type="EMBL" id="AOT60459.1"/>
    </source>
</evidence>
<sequence length="141" mass="15265">MHLAISGYATAAEVILLLCLPLTALVLLSLPAQLRDRRLKRRGIEAEAVCVERIRTSGVTVHYVRCHFRTETGIKIAARINSPRPAPEVGQGFPVVYDPRKPSDAASAQYLAGREARLGYVFQAALAVLVAAAVLLLTVFS</sequence>
<dbReference type="PATRIC" id="fig|285473.5.peg.3487"/>
<accession>A0A1D8G4U5</accession>